<reference evidence="3" key="2">
    <citation type="submission" date="2021-04" db="EMBL/GenBank/DDBJ databases">
        <authorList>
            <person name="Gilroy R."/>
        </authorList>
    </citation>
    <scope>NUCLEOTIDE SEQUENCE</scope>
    <source>
        <strain evidence="3">ChiW19-6364</strain>
    </source>
</reference>
<dbReference type="Gene3D" id="3.40.50.1110">
    <property type="entry name" value="SGNH hydrolase"/>
    <property type="match status" value="1"/>
</dbReference>
<keyword evidence="1" id="KW-1133">Transmembrane helix</keyword>
<reference evidence="3" key="1">
    <citation type="journal article" date="2021" name="PeerJ">
        <title>Extensive microbial diversity within the chicken gut microbiome revealed by metagenomics and culture.</title>
        <authorList>
            <person name="Gilroy R."/>
            <person name="Ravi A."/>
            <person name="Getino M."/>
            <person name="Pursley I."/>
            <person name="Horton D.L."/>
            <person name="Alikhan N.F."/>
            <person name="Baker D."/>
            <person name="Gharbi K."/>
            <person name="Hall N."/>
            <person name="Watson M."/>
            <person name="Adriaenssens E.M."/>
            <person name="Foster-Nyarko E."/>
            <person name="Jarju S."/>
            <person name="Secka A."/>
            <person name="Antonio M."/>
            <person name="Oren A."/>
            <person name="Chaudhuri R.R."/>
            <person name="La Ragione R."/>
            <person name="Hildebrand F."/>
            <person name="Pallen M.J."/>
        </authorList>
    </citation>
    <scope>NUCLEOTIDE SEQUENCE</scope>
    <source>
        <strain evidence="3">ChiW19-6364</strain>
    </source>
</reference>
<accession>A0A9D2U528</accession>
<dbReference type="EMBL" id="DWUX01000065">
    <property type="protein sequence ID" value="HJD39063.1"/>
    <property type="molecule type" value="Genomic_DNA"/>
</dbReference>
<evidence type="ECO:0000256" key="1">
    <source>
        <dbReference type="SAM" id="Phobius"/>
    </source>
</evidence>
<protein>
    <recommendedName>
        <fullName evidence="2">SGNH hydrolase-type esterase domain-containing protein</fullName>
    </recommendedName>
</protein>
<evidence type="ECO:0000259" key="2">
    <source>
        <dbReference type="Pfam" id="PF13472"/>
    </source>
</evidence>
<evidence type="ECO:0000313" key="3">
    <source>
        <dbReference type="EMBL" id="HJD39063.1"/>
    </source>
</evidence>
<name>A0A9D2U528_9FIRM</name>
<dbReference type="AlphaFoldDB" id="A0A9D2U528"/>
<dbReference type="Pfam" id="PF13472">
    <property type="entry name" value="Lipase_GDSL_2"/>
    <property type="match status" value="1"/>
</dbReference>
<dbReference type="InterPro" id="IPR036514">
    <property type="entry name" value="SGNH_hydro_sf"/>
</dbReference>
<feature type="domain" description="SGNH hydrolase-type esterase" evidence="2">
    <location>
        <begin position="126"/>
        <end position="260"/>
    </location>
</feature>
<proteinExistence type="predicted"/>
<evidence type="ECO:0000313" key="4">
    <source>
        <dbReference type="Proteomes" id="UP000823850"/>
    </source>
</evidence>
<keyword evidence="1" id="KW-0472">Membrane</keyword>
<dbReference type="InterPro" id="IPR013830">
    <property type="entry name" value="SGNH_hydro"/>
</dbReference>
<feature type="transmembrane region" description="Helical" evidence="1">
    <location>
        <begin position="28"/>
        <end position="47"/>
    </location>
</feature>
<keyword evidence="1" id="KW-0812">Transmembrane</keyword>
<comment type="caution">
    <text evidence="3">The sequence shown here is derived from an EMBL/GenBank/DDBJ whole genome shotgun (WGS) entry which is preliminary data.</text>
</comment>
<sequence>MQKKRNRPLPRRILRFLKRQFRNPGKRLAIELTAVVVIIGIVIFMALSKQDIATDDVKDGIDYIKGLEAQDTAPIEEEVKDLRKEERKKALESGDLDVWSLFTDTVIMGDSRAVGFSYYGFIDENRVLASAGATIRNIEEYKDQLVNLNPSNIIFCYGLNDISIGLWSNVDDYITEQDQIIEDLQEALPNTVIYVNSIIPATDPAFERSSKWKEIPDWNDSIREHCEEKGIPYIDITETVEEHSDLYDIDGIHMQKAFYEYWAIDMITEVTENE</sequence>
<organism evidence="3 4">
    <name type="scientific">Candidatus Blautia stercoripullorum</name>
    <dbReference type="NCBI Taxonomy" id="2838502"/>
    <lineage>
        <taxon>Bacteria</taxon>
        <taxon>Bacillati</taxon>
        <taxon>Bacillota</taxon>
        <taxon>Clostridia</taxon>
        <taxon>Lachnospirales</taxon>
        <taxon>Lachnospiraceae</taxon>
        <taxon>Blautia</taxon>
    </lineage>
</organism>
<dbReference type="SUPFAM" id="SSF52266">
    <property type="entry name" value="SGNH hydrolase"/>
    <property type="match status" value="1"/>
</dbReference>
<dbReference type="Proteomes" id="UP000823850">
    <property type="component" value="Unassembled WGS sequence"/>
</dbReference>
<gene>
    <name evidence="3" type="ORF">H9913_03470</name>
</gene>